<dbReference type="GO" id="GO:0071978">
    <property type="term" value="P:bacterial-type flagellum-dependent swarming motility"/>
    <property type="evidence" value="ECO:0007669"/>
    <property type="project" value="TreeGrafter"/>
</dbReference>
<evidence type="ECO:0000313" key="11">
    <source>
        <dbReference type="EMBL" id="TRW14093.1"/>
    </source>
</evidence>
<evidence type="ECO:0000313" key="12">
    <source>
        <dbReference type="Proteomes" id="UP000317894"/>
    </source>
</evidence>
<organism evidence="11 12">
    <name type="scientific">Glacieibacterium frigidum</name>
    <dbReference type="NCBI Taxonomy" id="2593303"/>
    <lineage>
        <taxon>Bacteria</taxon>
        <taxon>Pseudomonadati</taxon>
        <taxon>Pseudomonadota</taxon>
        <taxon>Alphaproteobacteria</taxon>
        <taxon>Sphingomonadales</taxon>
        <taxon>Sphingosinicellaceae</taxon>
        <taxon>Glacieibacterium</taxon>
    </lineage>
</organism>
<evidence type="ECO:0000256" key="2">
    <source>
        <dbReference type="ARBA" id="ARBA00004162"/>
    </source>
</evidence>
<dbReference type="EMBL" id="VJWA01000002">
    <property type="protein sequence ID" value="TRW14093.1"/>
    <property type="molecule type" value="Genomic_DNA"/>
</dbReference>
<keyword evidence="8 10" id="KW-1133">Transmembrane helix</keyword>
<feature type="transmembrane region" description="Helical" evidence="10">
    <location>
        <begin position="21"/>
        <end position="46"/>
    </location>
</feature>
<evidence type="ECO:0000256" key="3">
    <source>
        <dbReference type="ARBA" id="ARBA00008281"/>
    </source>
</evidence>
<comment type="function">
    <text evidence="1 10">Controls the rotational direction of flagella during chemotaxis.</text>
</comment>
<keyword evidence="9 10" id="KW-0472">Membrane</keyword>
<comment type="subcellular location">
    <subcellularLocation>
        <location evidence="10">Cell inner membrane</location>
    </subcellularLocation>
    <subcellularLocation>
        <location evidence="2">Cell membrane</location>
        <topology evidence="2">Single-pass membrane protein</topology>
    </subcellularLocation>
</comment>
<evidence type="ECO:0000256" key="1">
    <source>
        <dbReference type="ARBA" id="ARBA00002254"/>
    </source>
</evidence>
<evidence type="ECO:0000256" key="8">
    <source>
        <dbReference type="ARBA" id="ARBA00022989"/>
    </source>
</evidence>
<evidence type="ECO:0000256" key="6">
    <source>
        <dbReference type="ARBA" id="ARBA00022692"/>
    </source>
</evidence>
<dbReference type="Pfam" id="PF03748">
    <property type="entry name" value="FliL"/>
    <property type="match status" value="1"/>
</dbReference>
<accession>A0A552U797</accession>
<evidence type="ECO:0000256" key="10">
    <source>
        <dbReference type="RuleBase" id="RU364125"/>
    </source>
</evidence>
<keyword evidence="7 10" id="KW-0283">Flagellar rotation</keyword>
<evidence type="ECO:0000256" key="5">
    <source>
        <dbReference type="ARBA" id="ARBA00022500"/>
    </source>
</evidence>
<comment type="similarity">
    <text evidence="3 10">Belongs to the FliL family.</text>
</comment>
<comment type="caution">
    <text evidence="11">The sequence shown here is derived from an EMBL/GenBank/DDBJ whole genome shotgun (WGS) entry which is preliminary data.</text>
</comment>
<keyword evidence="6 10" id="KW-0812">Transmembrane</keyword>
<keyword evidence="10" id="KW-0997">Cell inner membrane</keyword>
<dbReference type="PANTHER" id="PTHR35091:SF2">
    <property type="entry name" value="FLAGELLAR PROTEIN FLIL"/>
    <property type="match status" value="1"/>
</dbReference>
<keyword evidence="4" id="KW-1003">Cell membrane</keyword>
<evidence type="ECO:0000256" key="7">
    <source>
        <dbReference type="ARBA" id="ARBA00022779"/>
    </source>
</evidence>
<dbReference type="AlphaFoldDB" id="A0A552U797"/>
<keyword evidence="5 10" id="KW-0145">Chemotaxis</keyword>
<dbReference type="GO" id="GO:0009425">
    <property type="term" value="C:bacterial-type flagellum basal body"/>
    <property type="evidence" value="ECO:0007669"/>
    <property type="project" value="InterPro"/>
</dbReference>
<reference evidence="11 12" key="1">
    <citation type="submission" date="2019-07" db="EMBL/GenBank/DDBJ databases">
        <title>Novel species isolated from glacier.</title>
        <authorList>
            <person name="Liu Q."/>
            <person name="Xin Y.-H."/>
        </authorList>
    </citation>
    <scope>NUCLEOTIDE SEQUENCE [LARGE SCALE GENOMIC DNA]</scope>
    <source>
        <strain evidence="11 12">LB1R16</strain>
    </source>
</reference>
<evidence type="ECO:0000256" key="4">
    <source>
        <dbReference type="ARBA" id="ARBA00022475"/>
    </source>
</evidence>
<keyword evidence="11" id="KW-0969">Cilium</keyword>
<dbReference type="GO" id="GO:0006935">
    <property type="term" value="P:chemotaxis"/>
    <property type="evidence" value="ECO:0007669"/>
    <property type="project" value="UniProtKB-KW"/>
</dbReference>
<dbReference type="PANTHER" id="PTHR35091">
    <property type="entry name" value="FLAGELLAR PROTEIN FLIL"/>
    <property type="match status" value="1"/>
</dbReference>
<proteinExistence type="inferred from homology"/>
<dbReference type="GO" id="GO:0005886">
    <property type="term" value="C:plasma membrane"/>
    <property type="evidence" value="ECO:0007669"/>
    <property type="project" value="UniProtKB-SubCell"/>
</dbReference>
<dbReference type="OrthoDB" id="7058946at2"/>
<keyword evidence="11" id="KW-0282">Flagellum</keyword>
<evidence type="ECO:0000256" key="9">
    <source>
        <dbReference type="ARBA" id="ARBA00023136"/>
    </source>
</evidence>
<dbReference type="RefSeq" id="WP_144237299.1">
    <property type="nucleotide sequence ID" value="NZ_VJWA01000002.1"/>
</dbReference>
<keyword evidence="11" id="KW-0966">Cell projection</keyword>
<keyword evidence="12" id="KW-1185">Reference proteome</keyword>
<gene>
    <name evidence="11" type="ORF">FMM06_10195</name>
</gene>
<dbReference type="Proteomes" id="UP000317894">
    <property type="component" value="Unassembled WGS sequence"/>
</dbReference>
<name>A0A552U797_9SPHN</name>
<sequence>MADAAKPQEKAPDKAKPKRGAGGLLLAVGAFIGGAAAGGAGAAMALTAFAPHTAAPAKGAPAAPSPLEYVEIDNAFTSNLTDTGRYLQLRIAVSTTGGAPVVAALQTHKLAIVSAVLAVMGDLGEGDIADSGAKTKLKGQLREAIDGVLKQKAGGGSIDEVFLTSLVVQ</sequence>
<dbReference type="InterPro" id="IPR005503">
    <property type="entry name" value="FliL"/>
</dbReference>
<protein>
    <recommendedName>
        <fullName evidence="10">Flagellar protein FliL</fullName>
    </recommendedName>
</protein>